<proteinExistence type="predicted"/>
<dbReference type="InterPro" id="IPR036390">
    <property type="entry name" value="WH_DNA-bd_sf"/>
</dbReference>
<gene>
    <name evidence="4" type="ORF">EYB31_33050</name>
</gene>
<feature type="region of interest" description="Disordered" evidence="2">
    <location>
        <begin position="191"/>
        <end position="213"/>
    </location>
</feature>
<reference evidence="4 5" key="1">
    <citation type="submission" date="2019-02" db="EMBL/GenBank/DDBJ databases">
        <title>Paenibacillus sp. nov., isolated from surface-sterilized tissue of Thalictrum simplex L.</title>
        <authorList>
            <person name="Tuo L."/>
        </authorList>
    </citation>
    <scope>NUCLEOTIDE SEQUENCE [LARGE SCALE GENOMIC DNA]</scope>
    <source>
        <strain evidence="4 5">N2SHLJ1</strain>
    </source>
</reference>
<evidence type="ECO:0000256" key="1">
    <source>
        <dbReference type="ARBA" id="ARBA00023125"/>
    </source>
</evidence>
<sequence>MSNMVWEWMENWKQLQDSDGRQANVHLMLLLRYVFETRGKADLPELDRLRFQLEESIEGRLPEDWSSYNLGMAQVLQYMLHHDVIAKQQQFTFKALAPLEKKVIDFLAHHPKSTPTELAGGLELSSRQQISNLLRSLRSKKLIEYLEIGKNRWYSLSQIGELAHAAHQAQDELSVLKSADTFAEIEEPAAQELKRKQSKNAEPEKHESKFEEFAELSSGNIVELQSFEPRTHKGKHGSVRRGKKPGKFDVNDTNQKPLAVLGI</sequence>
<dbReference type="OrthoDB" id="2679797at2"/>
<comment type="caution">
    <text evidence="4">The sequence shown here is derived from an EMBL/GenBank/DDBJ whole genome shotgun (WGS) entry which is preliminary data.</text>
</comment>
<accession>A0A4Q9DF84</accession>
<evidence type="ECO:0000256" key="2">
    <source>
        <dbReference type="SAM" id="MobiDB-lite"/>
    </source>
</evidence>
<dbReference type="GO" id="GO:0003700">
    <property type="term" value="F:DNA-binding transcription factor activity"/>
    <property type="evidence" value="ECO:0007669"/>
    <property type="project" value="InterPro"/>
</dbReference>
<protein>
    <submittedName>
        <fullName evidence="4">ArsR family transcriptional regulator</fullName>
    </submittedName>
</protein>
<name>A0A4Q9DF84_9BACL</name>
<dbReference type="GO" id="GO:0003677">
    <property type="term" value="F:DNA binding"/>
    <property type="evidence" value="ECO:0007669"/>
    <property type="project" value="UniProtKB-KW"/>
</dbReference>
<organism evidence="4 5">
    <name type="scientific">Paenibacillus thalictri</name>
    <dbReference type="NCBI Taxonomy" id="2527873"/>
    <lineage>
        <taxon>Bacteria</taxon>
        <taxon>Bacillati</taxon>
        <taxon>Bacillota</taxon>
        <taxon>Bacilli</taxon>
        <taxon>Bacillales</taxon>
        <taxon>Paenibacillaceae</taxon>
        <taxon>Paenibacillus</taxon>
    </lineage>
</organism>
<evidence type="ECO:0000313" key="5">
    <source>
        <dbReference type="Proteomes" id="UP000293142"/>
    </source>
</evidence>
<evidence type="ECO:0000259" key="3">
    <source>
        <dbReference type="SMART" id="SM00418"/>
    </source>
</evidence>
<dbReference type="Proteomes" id="UP000293142">
    <property type="component" value="Unassembled WGS sequence"/>
</dbReference>
<dbReference type="InterPro" id="IPR011991">
    <property type="entry name" value="ArsR-like_HTH"/>
</dbReference>
<feature type="region of interest" description="Disordered" evidence="2">
    <location>
        <begin position="225"/>
        <end position="263"/>
    </location>
</feature>
<keyword evidence="1" id="KW-0238">DNA-binding</keyword>
<dbReference type="InterPro" id="IPR036388">
    <property type="entry name" value="WH-like_DNA-bd_sf"/>
</dbReference>
<dbReference type="InterPro" id="IPR001845">
    <property type="entry name" value="HTH_ArsR_DNA-bd_dom"/>
</dbReference>
<evidence type="ECO:0000313" key="4">
    <source>
        <dbReference type="EMBL" id="TBL70549.1"/>
    </source>
</evidence>
<feature type="domain" description="HTH arsR-type" evidence="3">
    <location>
        <begin position="91"/>
        <end position="171"/>
    </location>
</feature>
<dbReference type="Gene3D" id="1.10.10.10">
    <property type="entry name" value="Winged helix-like DNA-binding domain superfamily/Winged helix DNA-binding domain"/>
    <property type="match status" value="1"/>
</dbReference>
<dbReference type="CDD" id="cd00090">
    <property type="entry name" value="HTH_ARSR"/>
    <property type="match status" value="1"/>
</dbReference>
<dbReference type="RefSeq" id="WP_131017843.1">
    <property type="nucleotide sequence ID" value="NZ_SIRE01000031.1"/>
</dbReference>
<keyword evidence="5" id="KW-1185">Reference proteome</keyword>
<dbReference type="SMART" id="SM00418">
    <property type="entry name" value="HTH_ARSR"/>
    <property type="match status" value="1"/>
</dbReference>
<dbReference type="SUPFAM" id="SSF46785">
    <property type="entry name" value="Winged helix' DNA-binding domain"/>
    <property type="match status" value="1"/>
</dbReference>
<feature type="compositionally biased region" description="Basic and acidic residues" evidence="2">
    <location>
        <begin position="192"/>
        <end position="212"/>
    </location>
</feature>
<dbReference type="EMBL" id="SIRE01000031">
    <property type="protein sequence ID" value="TBL70549.1"/>
    <property type="molecule type" value="Genomic_DNA"/>
</dbReference>
<dbReference type="AlphaFoldDB" id="A0A4Q9DF84"/>
<feature type="compositionally biased region" description="Basic residues" evidence="2">
    <location>
        <begin position="232"/>
        <end position="245"/>
    </location>
</feature>